<protein>
    <submittedName>
        <fullName evidence="1">Uncharacterized protein</fullName>
    </submittedName>
</protein>
<dbReference type="AlphaFoldDB" id="A0A3B0YYT8"/>
<gene>
    <name evidence="1" type="ORF">MNBD_GAMMA13-1887</name>
</gene>
<name>A0A3B0YYT8_9ZZZZ</name>
<sequence>MHDCRVEFIRPGLSIQIVIGRMNSALQVIRPIDITLMERRCMTVGSNSFDRTCLSRLLLAE</sequence>
<reference evidence="1" key="1">
    <citation type="submission" date="2018-06" db="EMBL/GenBank/DDBJ databases">
        <authorList>
            <person name="Zhirakovskaya E."/>
        </authorList>
    </citation>
    <scope>NUCLEOTIDE SEQUENCE</scope>
</reference>
<proteinExistence type="predicted"/>
<organism evidence="1">
    <name type="scientific">hydrothermal vent metagenome</name>
    <dbReference type="NCBI Taxonomy" id="652676"/>
    <lineage>
        <taxon>unclassified sequences</taxon>
        <taxon>metagenomes</taxon>
        <taxon>ecological metagenomes</taxon>
    </lineage>
</organism>
<evidence type="ECO:0000313" key="1">
    <source>
        <dbReference type="EMBL" id="VAW80442.1"/>
    </source>
</evidence>
<accession>A0A3B0YYT8</accession>
<dbReference type="EMBL" id="UOFK01000225">
    <property type="protein sequence ID" value="VAW80442.1"/>
    <property type="molecule type" value="Genomic_DNA"/>
</dbReference>